<evidence type="ECO:0000256" key="2">
    <source>
        <dbReference type="ARBA" id="ARBA00012720"/>
    </source>
</evidence>
<feature type="compositionally biased region" description="Basic and acidic residues" evidence="10">
    <location>
        <begin position="156"/>
        <end position="165"/>
    </location>
</feature>
<keyword evidence="4" id="KW-0378">Hydrolase</keyword>
<proteinExistence type="inferred from homology"/>
<dbReference type="SUPFAM" id="SSF81624">
    <property type="entry name" value="N-terminal domain of MutM-like DNA repair proteins"/>
    <property type="match status" value="1"/>
</dbReference>
<dbReference type="CDD" id="cd08970">
    <property type="entry name" value="AcNei1_N"/>
    <property type="match status" value="1"/>
</dbReference>
<dbReference type="PANTHER" id="PTHR42697:SF1">
    <property type="entry name" value="ENDONUCLEASE 8"/>
    <property type="match status" value="1"/>
</dbReference>
<gene>
    <name evidence="12" type="ORF">CLV52_1678</name>
</gene>
<evidence type="ECO:0000256" key="10">
    <source>
        <dbReference type="SAM" id="MobiDB-lite"/>
    </source>
</evidence>
<keyword evidence="6" id="KW-0234">DNA repair</keyword>
<dbReference type="SMART" id="SM00898">
    <property type="entry name" value="Fapy_DNA_glyco"/>
    <property type="match status" value="1"/>
</dbReference>
<evidence type="ECO:0000313" key="13">
    <source>
        <dbReference type="Proteomes" id="UP000295344"/>
    </source>
</evidence>
<name>A0A4R7FT96_9MICO</name>
<feature type="region of interest" description="Disordered" evidence="10">
    <location>
        <begin position="135"/>
        <end position="178"/>
    </location>
</feature>
<dbReference type="InterPro" id="IPR010979">
    <property type="entry name" value="Ribosomal_uS13-like_H2TH"/>
</dbReference>
<evidence type="ECO:0000256" key="4">
    <source>
        <dbReference type="ARBA" id="ARBA00022801"/>
    </source>
</evidence>
<dbReference type="Pfam" id="PF01149">
    <property type="entry name" value="Fapy_DNA_glyco"/>
    <property type="match status" value="1"/>
</dbReference>
<organism evidence="12 13">
    <name type="scientific">Amnibacterium kyonggiense</name>
    <dbReference type="NCBI Taxonomy" id="595671"/>
    <lineage>
        <taxon>Bacteria</taxon>
        <taxon>Bacillati</taxon>
        <taxon>Actinomycetota</taxon>
        <taxon>Actinomycetes</taxon>
        <taxon>Micrococcales</taxon>
        <taxon>Microbacteriaceae</taxon>
        <taxon>Amnibacterium</taxon>
    </lineage>
</organism>
<sequence length="364" mass="40006">MPEGHSIHRIALQFRRNFVGHRVAASSPQGRFAAGAAELDGREIVASTAVGKHLLLGFEGDRTLHVHLGLYGAWDFAGEVSADPTFTSANGRMGQTNQRGTFLDDTTGLRPGALEEAPAALLAVSAEGPAERNLKVDALPEDSLGSIGAPRRTRLRMSESDREVGDEQEGEFPPPPVGQVRLRLLTETAVADLRGPTACEVFDPQQVEKLLAKIGPDPMHDASKQAEDRFVARVRKSATPIGLQLMDQSVVAGIGNIYRAELLFRARLNPHAPGKTIPEAALRRLWKDWAHLLAIGVETGQMMTRDDLKTEDDYRRAMASREHRHYVYKRTGERSLRGKGTVVMEDMGGRNLYWAPGWQTRPEA</sequence>
<dbReference type="SUPFAM" id="SSF46946">
    <property type="entry name" value="S13-like H2TH domain"/>
    <property type="match status" value="1"/>
</dbReference>
<dbReference type="EC" id="4.2.99.18" evidence="2"/>
<evidence type="ECO:0000256" key="6">
    <source>
        <dbReference type="ARBA" id="ARBA00023204"/>
    </source>
</evidence>
<evidence type="ECO:0000256" key="9">
    <source>
        <dbReference type="ARBA" id="ARBA00023295"/>
    </source>
</evidence>
<keyword evidence="3" id="KW-0227">DNA damage</keyword>
<evidence type="ECO:0000256" key="1">
    <source>
        <dbReference type="ARBA" id="ARBA00009409"/>
    </source>
</evidence>
<evidence type="ECO:0000259" key="11">
    <source>
        <dbReference type="PROSITE" id="PS51068"/>
    </source>
</evidence>
<dbReference type="PROSITE" id="PS51068">
    <property type="entry name" value="FPG_CAT"/>
    <property type="match status" value="1"/>
</dbReference>
<dbReference type="OrthoDB" id="9800855at2"/>
<accession>A0A4R7FT96</accession>
<keyword evidence="12" id="KW-0255">Endonuclease</keyword>
<keyword evidence="5" id="KW-0238">DNA-binding</keyword>
<dbReference type="SMART" id="SM01232">
    <property type="entry name" value="H2TH"/>
    <property type="match status" value="1"/>
</dbReference>
<dbReference type="InterPro" id="IPR015886">
    <property type="entry name" value="H2TH_FPG"/>
</dbReference>
<dbReference type="InterPro" id="IPR012319">
    <property type="entry name" value="FPG_cat"/>
</dbReference>
<dbReference type="Gene3D" id="3.20.190.10">
    <property type="entry name" value="MutM-like, N-terminal"/>
    <property type="match status" value="1"/>
</dbReference>
<keyword evidence="8" id="KW-0511">Multifunctional enzyme</keyword>
<evidence type="ECO:0000313" key="12">
    <source>
        <dbReference type="EMBL" id="TDS81103.1"/>
    </source>
</evidence>
<evidence type="ECO:0000256" key="8">
    <source>
        <dbReference type="ARBA" id="ARBA00023268"/>
    </source>
</evidence>
<dbReference type="GO" id="GO:0008270">
    <property type="term" value="F:zinc ion binding"/>
    <property type="evidence" value="ECO:0007669"/>
    <property type="project" value="InterPro"/>
</dbReference>
<reference evidence="12 13" key="1">
    <citation type="submission" date="2019-03" db="EMBL/GenBank/DDBJ databases">
        <title>Genomic Encyclopedia of Archaeal and Bacterial Type Strains, Phase II (KMG-II): from individual species to whole genera.</title>
        <authorList>
            <person name="Goeker M."/>
        </authorList>
    </citation>
    <scope>NUCLEOTIDE SEQUENCE [LARGE SCALE GENOMIC DNA]</scope>
    <source>
        <strain evidence="12 13">DSM 24782</strain>
    </source>
</reference>
<evidence type="ECO:0000256" key="7">
    <source>
        <dbReference type="ARBA" id="ARBA00023239"/>
    </source>
</evidence>
<feature type="domain" description="Formamidopyrimidine-DNA glycosylase catalytic" evidence="11">
    <location>
        <begin position="2"/>
        <end position="103"/>
    </location>
</feature>
<dbReference type="AlphaFoldDB" id="A0A4R7FT96"/>
<keyword evidence="12" id="KW-0540">Nuclease</keyword>
<evidence type="ECO:0000256" key="5">
    <source>
        <dbReference type="ARBA" id="ARBA00023125"/>
    </source>
</evidence>
<dbReference type="Pfam" id="PF06831">
    <property type="entry name" value="H2TH"/>
    <property type="match status" value="1"/>
</dbReference>
<keyword evidence="7" id="KW-0456">Lyase</keyword>
<dbReference type="PANTHER" id="PTHR42697">
    <property type="entry name" value="ENDONUCLEASE 8"/>
    <property type="match status" value="1"/>
</dbReference>
<dbReference type="RefSeq" id="WP_133765736.1">
    <property type="nucleotide sequence ID" value="NZ_BAAARP010000003.1"/>
</dbReference>
<comment type="similarity">
    <text evidence="1">Belongs to the FPG family.</text>
</comment>
<dbReference type="EMBL" id="SOAM01000001">
    <property type="protein sequence ID" value="TDS81103.1"/>
    <property type="molecule type" value="Genomic_DNA"/>
</dbReference>
<dbReference type="GO" id="GO:0000703">
    <property type="term" value="F:oxidized pyrimidine nucleobase lesion DNA N-glycosylase activity"/>
    <property type="evidence" value="ECO:0007669"/>
    <property type="project" value="TreeGrafter"/>
</dbReference>
<dbReference type="GO" id="GO:0140078">
    <property type="term" value="F:class I DNA-(apurinic or apyrimidinic site) endonuclease activity"/>
    <property type="evidence" value="ECO:0007669"/>
    <property type="project" value="UniProtKB-EC"/>
</dbReference>
<dbReference type="Gene3D" id="1.10.8.50">
    <property type="match status" value="1"/>
</dbReference>
<dbReference type="InterPro" id="IPR035937">
    <property type="entry name" value="FPG_N"/>
</dbReference>
<protein>
    <recommendedName>
        <fullName evidence="2">DNA-(apurinic or apyrimidinic site) lyase</fullName>
        <ecNumber evidence="2">4.2.99.18</ecNumber>
    </recommendedName>
</protein>
<dbReference type="GO" id="GO:0003684">
    <property type="term" value="F:damaged DNA binding"/>
    <property type="evidence" value="ECO:0007669"/>
    <property type="project" value="InterPro"/>
</dbReference>
<comment type="caution">
    <text evidence="12">The sequence shown here is derived from an EMBL/GenBank/DDBJ whole genome shotgun (WGS) entry which is preliminary data.</text>
</comment>
<keyword evidence="13" id="KW-1185">Reference proteome</keyword>
<dbReference type="Proteomes" id="UP000295344">
    <property type="component" value="Unassembled WGS sequence"/>
</dbReference>
<keyword evidence="9" id="KW-0326">Glycosidase</keyword>
<dbReference type="GO" id="GO:0006284">
    <property type="term" value="P:base-excision repair"/>
    <property type="evidence" value="ECO:0007669"/>
    <property type="project" value="InterPro"/>
</dbReference>
<evidence type="ECO:0000256" key="3">
    <source>
        <dbReference type="ARBA" id="ARBA00022763"/>
    </source>
</evidence>